<reference evidence="2 3" key="1">
    <citation type="submission" date="2019-08" db="EMBL/GenBank/DDBJ databases">
        <title>Lewinella sp. strain SSH13 Genome sequencing and assembly.</title>
        <authorList>
            <person name="Kim I."/>
        </authorList>
    </citation>
    <scope>NUCLEOTIDE SEQUENCE [LARGE SCALE GENOMIC DNA]</scope>
    <source>
        <strain evidence="2 3">SSH13</strain>
    </source>
</reference>
<keyword evidence="3" id="KW-1185">Reference proteome</keyword>
<feature type="chain" id="PRO_5022696112" evidence="1">
    <location>
        <begin position="24"/>
        <end position="181"/>
    </location>
</feature>
<organism evidence="2 3">
    <name type="scientific">Neolewinella aurantiaca</name>
    <dbReference type="NCBI Taxonomy" id="2602767"/>
    <lineage>
        <taxon>Bacteria</taxon>
        <taxon>Pseudomonadati</taxon>
        <taxon>Bacteroidota</taxon>
        <taxon>Saprospiria</taxon>
        <taxon>Saprospirales</taxon>
        <taxon>Lewinellaceae</taxon>
        <taxon>Neolewinella</taxon>
    </lineage>
</organism>
<dbReference type="EMBL" id="VOXD01000012">
    <property type="protein sequence ID" value="TXF89646.1"/>
    <property type="molecule type" value="Genomic_DNA"/>
</dbReference>
<dbReference type="AlphaFoldDB" id="A0A5C7FXE5"/>
<dbReference type="PROSITE" id="PS51257">
    <property type="entry name" value="PROKAR_LIPOPROTEIN"/>
    <property type="match status" value="1"/>
</dbReference>
<feature type="signal peptide" evidence="1">
    <location>
        <begin position="1"/>
        <end position="23"/>
    </location>
</feature>
<keyword evidence="1" id="KW-0732">Signal</keyword>
<sequence length="181" mass="19352">MIRSTLFSLFCLFALGFAVSSCDGDEVDLTNQQVDPPVIEVEAGTLNYTINGNPVLDTGFGFVCRTDTIGMLTHSYVATNVDVSGLSDTNNIVPVAQGDVLIHGYTVDVNDIDYTYLSIMVPIAVGELERAQCSDCDITMIETDGIVSGTFSGTVNTSNPDSVFVITDGTFELPLIELVCD</sequence>
<name>A0A5C7FXE5_9BACT</name>
<proteinExistence type="predicted"/>
<evidence type="ECO:0000313" key="2">
    <source>
        <dbReference type="EMBL" id="TXF89646.1"/>
    </source>
</evidence>
<accession>A0A5C7FXE5</accession>
<comment type="caution">
    <text evidence="2">The sequence shown here is derived from an EMBL/GenBank/DDBJ whole genome shotgun (WGS) entry which is preliminary data.</text>
</comment>
<protein>
    <submittedName>
        <fullName evidence="2">Uncharacterized protein</fullName>
    </submittedName>
</protein>
<evidence type="ECO:0000256" key="1">
    <source>
        <dbReference type="SAM" id="SignalP"/>
    </source>
</evidence>
<evidence type="ECO:0000313" key="3">
    <source>
        <dbReference type="Proteomes" id="UP000321907"/>
    </source>
</evidence>
<gene>
    <name evidence="2" type="ORF">FUA23_09355</name>
</gene>
<dbReference type="RefSeq" id="WP_147930476.1">
    <property type="nucleotide sequence ID" value="NZ_VOXD01000012.1"/>
</dbReference>
<dbReference type="Proteomes" id="UP000321907">
    <property type="component" value="Unassembled WGS sequence"/>
</dbReference>